<comment type="caution">
    <text evidence="1">The sequence shown here is derived from an EMBL/GenBank/DDBJ whole genome shotgun (WGS) entry which is preliminary data.</text>
</comment>
<accession>A0A931E5H9</accession>
<gene>
    <name evidence="1" type="ORF">I5907_05355</name>
</gene>
<dbReference type="Pfam" id="PF05834">
    <property type="entry name" value="Lycopene_cycl"/>
    <property type="match status" value="1"/>
</dbReference>
<dbReference type="SUPFAM" id="SSF51905">
    <property type="entry name" value="FAD/NAD(P)-binding domain"/>
    <property type="match status" value="1"/>
</dbReference>
<dbReference type="InterPro" id="IPR036188">
    <property type="entry name" value="FAD/NAD-bd_sf"/>
</dbReference>
<evidence type="ECO:0000313" key="2">
    <source>
        <dbReference type="Proteomes" id="UP000628448"/>
    </source>
</evidence>
<organism evidence="1 2">
    <name type="scientific">Panacibacter microcysteis</name>
    <dbReference type="NCBI Taxonomy" id="2793269"/>
    <lineage>
        <taxon>Bacteria</taxon>
        <taxon>Pseudomonadati</taxon>
        <taxon>Bacteroidota</taxon>
        <taxon>Chitinophagia</taxon>
        <taxon>Chitinophagales</taxon>
        <taxon>Chitinophagaceae</taxon>
        <taxon>Panacibacter</taxon>
    </lineage>
</organism>
<dbReference type="Proteomes" id="UP000628448">
    <property type="component" value="Unassembled WGS sequence"/>
</dbReference>
<sequence>MALHFFFLPHLYFLLETHYDYIITGAGCAGLSLLYRMMQHPFFSNKKILVADKAEKNHNDRTWCFWETKPGMFEDVVHHKWKQVDFYSGHFSARFDIEPYTYKMIRGIDFYRFVLSKAAANKNVTIVYGSVAAVSCNNDGASVVIDGEIFTARYVFNSILFKENTPPATAGKLYHLQQHFKGWLIETPANAFDERVATFMDFRVSQQYGTTFVYVLPLAANKALVEYTLFTKSLLPQHAYDEGLQHYISNFLKLKDYIVTETEFGIIPMTNFHFSKGSGNVINLGTAGGNTKASSGYTFRFIQKHSDAVIEKLVQQKHPQVLQNIMQKRFGLYDSTLLNVLSNNKLGGDRVFADMFRKNPVQRVFRFLDNETNPVEELKLVSSVPTKVFLPAAVQELFR</sequence>
<dbReference type="Gene3D" id="3.50.50.60">
    <property type="entry name" value="FAD/NAD(P)-binding domain"/>
    <property type="match status" value="1"/>
</dbReference>
<keyword evidence="2" id="KW-1185">Reference proteome</keyword>
<protein>
    <submittedName>
        <fullName evidence="1">Lycopene cyclase</fullName>
    </submittedName>
</protein>
<evidence type="ECO:0000313" key="1">
    <source>
        <dbReference type="EMBL" id="MBG9375650.1"/>
    </source>
</evidence>
<name>A0A931E5H9_9BACT</name>
<dbReference type="EMBL" id="JADWYR010000001">
    <property type="protein sequence ID" value="MBG9375650.1"/>
    <property type="molecule type" value="Genomic_DNA"/>
</dbReference>
<dbReference type="AlphaFoldDB" id="A0A931E5H9"/>
<reference evidence="1" key="1">
    <citation type="submission" date="2020-11" db="EMBL/GenBank/DDBJ databases">
        <title>Bacterial whole genome sequence for Panacibacter sp. DH6.</title>
        <authorList>
            <person name="Le V."/>
            <person name="Ko S."/>
            <person name="Ahn C.-Y."/>
            <person name="Oh H.-M."/>
        </authorList>
    </citation>
    <scope>NUCLEOTIDE SEQUENCE</scope>
    <source>
        <strain evidence="1">DH6</strain>
    </source>
</reference>
<dbReference type="RefSeq" id="WP_196989690.1">
    <property type="nucleotide sequence ID" value="NZ_JADWYR010000001.1"/>
</dbReference>
<proteinExistence type="predicted"/>